<dbReference type="Gene3D" id="3.30.565.10">
    <property type="entry name" value="Histidine kinase-like ATPase, C-terminal domain"/>
    <property type="match status" value="1"/>
</dbReference>
<accession>A0ABV6RG75</accession>
<evidence type="ECO:0000256" key="7">
    <source>
        <dbReference type="ARBA" id="ARBA00022777"/>
    </source>
</evidence>
<dbReference type="Pfam" id="PF02518">
    <property type="entry name" value="HATPase_c"/>
    <property type="match status" value="1"/>
</dbReference>
<evidence type="ECO:0000256" key="1">
    <source>
        <dbReference type="ARBA" id="ARBA00000085"/>
    </source>
</evidence>
<evidence type="ECO:0000256" key="2">
    <source>
        <dbReference type="ARBA" id="ARBA00004236"/>
    </source>
</evidence>
<evidence type="ECO:0000313" key="14">
    <source>
        <dbReference type="EMBL" id="MFC0675564.1"/>
    </source>
</evidence>
<keyword evidence="9" id="KW-0902">Two-component regulatory system</keyword>
<dbReference type="SUPFAM" id="SSF47384">
    <property type="entry name" value="Homodimeric domain of signal transducing histidine kinase"/>
    <property type="match status" value="1"/>
</dbReference>
<sequence>MSEAARPARGRPTLRTALVAVLLAALASVLVIVAVTTHLSLRTQLDAQLDAQLDRTVSRGPGPQPGAGPDELAFLDAPGQGEFLLGAVLQDGRAVRGAWRDADGTLRDLGPADLAALERALASAEGGADDRDVDLGIGTYRIRAVQDDTFVTGISTAGADRTIARLDLTLVLVSLGALAGTGLVGSWLVRRSLRPLEGVAQVATRVADMPLDRGEVAVTARVPPEIARGGGEVGEVGRALNALLETVDGALEVRHRSEERMRRFIADASHELRTPLTAIRGYTDLLRLTETLTGGGAEALDRVEAQSARMTSLVEDLLLLARLDDGAPREQERLDMGELLVEAVMDARVTAPAHTWRLDLPDEPVEVLGDPRQLAQVLANLLSNARKHTPPGTIVQARLRSEEGRAVLELADDGPGISSSVQGDVFGRFTRADRARSGGEGTAGLGLPIVQAILTAHGGDIAVASRPGRTVFTARIPRADADGT</sequence>
<evidence type="ECO:0000313" key="15">
    <source>
        <dbReference type="Proteomes" id="UP001589793"/>
    </source>
</evidence>
<dbReference type="EC" id="2.7.13.3" evidence="3"/>
<dbReference type="PANTHER" id="PTHR45436:SF5">
    <property type="entry name" value="SENSOR HISTIDINE KINASE TRCS"/>
    <property type="match status" value="1"/>
</dbReference>
<comment type="subcellular location">
    <subcellularLocation>
        <location evidence="2">Cell membrane</location>
    </subcellularLocation>
</comment>
<dbReference type="PRINTS" id="PR00344">
    <property type="entry name" value="BCTRLSENSOR"/>
</dbReference>
<dbReference type="CDD" id="cd00082">
    <property type="entry name" value="HisKA"/>
    <property type="match status" value="1"/>
</dbReference>
<dbReference type="InterPro" id="IPR036097">
    <property type="entry name" value="HisK_dim/P_sf"/>
</dbReference>
<evidence type="ECO:0000256" key="10">
    <source>
        <dbReference type="ARBA" id="ARBA00023136"/>
    </source>
</evidence>
<dbReference type="PANTHER" id="PTHR45436">
    <property type="entry name" value="SENSOR HISTIDINE KINASE YKOH"/>
    <property type="match status" value="1"/>
</dbReference>
<dbReference type="InterPro" id="IPR004358">
    <property type="entry name" value="Sig_transdc_His_kin-like_C"/>
</dbReference>
<dbReference type="Pfam" id="PF00512">
    <property type="entry name" value="HisKA"/>
    <property type="match status" value="1"/>
</dbReference>
<dbReference type="Gene3D" id="6.10.340.10">
    <property type="match status" value="1"/>
</dbReference>
<evidence type="ECO:0000256" key="3">
    <source>
        <dbReference type="ARBA" id="ARBA00012438"/>
    </source>
</evidence>
<keyword evidence="7 14" id="KW-0418">Kinase</keyword>
<evidence type="ECO:0000256" key="5">
    <source>
        <dbReference type="ARBA" id="ARBA00022679"/>
    </source>
</evidence>
<dbReference type="RefSeq" id="WP_376982594.1">
    <property type="nucleotide sequence ID" value="NZ_JBHLSV010000026.1"/>
</dbReference>
<keyword evidence="5" id="KW-0808">Transferase</keyword>
<comment type="caution">
    <text evidence="14">The sequence shown here is derived from an EMBL/GenBank/DDBJ whole genome shotgun (WGS) entry which is preliminary data.</text>
</comment>
<keyword evidence="8 11" id="KW-1133">Transmembrane helix</keyword>
<evidence type="ECO:0000256" key="11">
    <source>
        <dbReference type="SAM" id="Phobius"/>
    </source>
</evidence>
<dbReference type="InterPro" id="IPR003594">
    <property type="entry name" value="HATPase_dom"/>
</dbReference>
<proteinExistence type="predicted"/>
<evidence type="ECO:0000256" key="4">
    <source>
        <dbReference type="ARBA" id="ARBA00022553"/>
    </source>
</evidence>
<feature type="domain" description="Histidine kinase" evidence="12">
    <location>
        <begin position="267"/>
        <end position="480"/>
    </location>
</feature>
<keyword evidence="4" id="KW-0597">Phosphoprotein</keyword>
<gene>
    <name evidence="14" type="ORF">ACFFF6_16560</name>
</gene>
<comment type="catalytic activity">
    <reaction evidence="1">
        <text>ATP + protein L-histidine = ADP + protein N-phospho-L-histidine.</text>
        <dbReference type="EC" id="2.7.13.3"/>
    </reaction>
</comment>
<dbReference type="Proteomes" id="UP001589793">
    <property type="component" value="Unassembled WGS sequence"/>
</dbReference>
<evidence type="ECO:0000256" key="6">
    <source>
        <dbReference type="ARBA" id="ARBA00022692"/>
    </source>
</evidence>
<evidence type="ECO:0000256" key="8">
    <source>
        <dbReference type="ARBA" id="ARBA00022989"/>
    </source>
</evidence>
<dbReference type="Pfam" id="PF00672">
    <property type="entry name" value="HAMP"/>
    <property type="match status" value="1"/>
</dbReference>
<dbReference type="InterPro" id="IPR050428">
    <property type="entry name" value="TCS_sensor_his_kinase"/>
</dbReference>
<dbReference type="SUPFAM" id="SSF55874">
    <property type="entry name" value="ATPase domain of HSP90 chaperone/DNA topoisomerase II/histidine kinase"/>
    <property type="match status" value="1"/>
</dbReference>
<dbReference type="SMART" id="SM00388">
    <property type="entry name" value="HisKA"/>
    <property type="match status" value="1"/>
</dbReference>
<dbReference type="SMART" id="SM00387">
    <property type="entry name" value="HATPase_c"/>
    <property type="match status" value="1"/>
</dbReference>
<reference evidence="14 15" key="1">
    <citation type="submission" date="2024-09" db="EMBL/GenBank/DDBJ databases">
        <authorList>
            <person name="Sun Q."/>
            <person name="Mori K."/>
        </authorList>
    </citation>
    <scope>NUCLEOTIDE SEQUENCE [LARGE SCALE GENOMIC DNA]</scope>
    <source>
        <strain evidence="14 15">CICC 10874</strain>
    </source>
</reference>
<dbReference type="GO" id="GO:0016301">
    <property type="term" value="F:kinase activity"/>
    <property type="evidence" value="ECO:0007669"/>
    <property type="project" value="UniProtKB-KW"/>
</dbReference>
<dbReference type="SMART" id="SM00304">
    <property type="entry name" value="HAMP"/>
    <property type="match status" value="1"/>
</dbReference>
<dbReference type="PROSITE" id="PS50109">
    <property type="entry name" value="HIS_KIN"/>
    <property type="match status" value="1"/>
</dbReference>
<dbReference type="InterPro" id="IPR036890">
    <property type="entry name" value="HATPase_C_sf"/>
</dbReference>
<evidence type="ECO:0000259" key="13">
    <source>
        <dbReference type="PROSITE" id="PS50885"/>
    </source>
</evidence>
<organism evidence="14 15">
    <name type="scientific">Brachybacterium hainanense</name>
    <dbReference type="NCBI Taxonomy" id="1541174"/>
    <lineage>
        <taxon>Bacteria</taxon>
        <taxon>Bacillati</taxon>
        <taxon>Actinomycetota</taxon>
        <taxon>Actinomycetes</taxon>
        <taxon>Micrococcales</taxon>
        <taxon>Dermabacteraceae</taxon>
        <taxon>Brachybacterium</taxon>
    </lineage>
</organism>
<dbReference type="InterPro" id="IPR003661">
    <property type="entry name" value="HisK_dim/P_dom"/>
</dbReference>
<name>A0ABV6RG75_9MICO</name>
<dbReference type="EMBL" id="JBHLSV010000026">
    <property type="protein sequence ID" value="MFC0675564.1"/>
    <property type="molecule type" value="Genomic_DNA"/>
</dbReference>
<keyword evidence="15" id="KW-1185">Reference proteome</keyword>
<dbReference type="InterPro" id="IPR003660">
    <property type="entry name" value="HAMP_dom"/>
</dbReference>
<keyword evidence="10 11" id="KW-0472">Membrane</keyword>
<evidence type="ECO:0000259" key="12">
    <source>
        <dbReference type="PROSITE" id="PS50109"/>
    </source>
</evidence>
<protein>
    <recommendedName>
        <fullName evidence="3">histidine kinase</fullName>
        <ecNumber evidence="3">2.7.13.3</ecNumber>
    </recommendedName>
</protein>
<feature type="domain" description="HAMP" evidence="13">
    <location>
        <begin position="190"/>
        <end position="252"/>
    </location>
</feature>
<evidence type="ECO:0000256" key="9">
    <source>
        <dbReference type="ARBA" id="ARBA00023012"/>
    </source>
</evidence>
<dbReference type="Gene3D" id="1.10.287.130">
    <property type="match status" value="1"/>
</dbReference>
<feature type="transmembrane region" description="Helical" evidence="11">
    <location>
        <begin position="16"/>
        <end position="35"/>
    </location>
</feature>
<keyword evidence="6 11" id="KW-0812">Transmembrane</keyword>
<dbReference type="InterPro" id="IPR005467">
    <property type="entry name" value="His_kinase_dom"/>
</dbReference>
<dbReference type="CDD" id="cd00075">
    <property type="entry name" value="HATPase"/>
    <property type="match status" value="1"/>
</dbReference>
<dbReference type="PROSITE" id="PS50885">
    <property type="entry name" value="HAMP"/>
    <property type="match status" value="1"/>
</dbReference>